<sequence>MSSDDEERNSHLTSVIDTLIREENKEKSNNSHFRNNKKRYRVRIRGRGSERGRERRERGRGRRPYSRTPNTKYLARRSDRDNSRRTRDYNRFVTIANNNIVIRKGSRTRSRTPRLARPSTRKKLVIKSFGRGKRRVDEERTSIRGERTSTRGQRRGNEERYSSKRSSSHLFRKHDEKKKSDTNGRGPILFEGKSYGRKERGRGRGRGLVRGRVFARGRGRGRGFRRSFGRGRGRGINNSRQGNRSLFMEGKKFN</sequence>
<evidence type="ECO:0000313" key="3">
    <source>
        <dbReference type="Proteomes" id="UP001150062"/>
    </source>
</evidence>
<feature type="compositionally biased region" description="Low complexity" evidence="1">
    <location>
        <begin position="235"/>
        <end position="245"/>
    </location>
</feature>
<evidence type="ECO:0000256" key="1">
    <source>
        <dbReference type="SAM" id="MobiDB-lite"/>
    </source>
</evidence>
<accession>A0ABQ8Z2X9</accession>
<dbReference type="Proteomes" id="UP001150062">
    <property type="component" value="Unassembled WGS sequence"/>
</dbReference>
<dbReference type="EMBL" id="JAOAOG010000068">
    <property type="protein sequence ID" value="KAJ6251145.1"/>
    <property type="molecule type" value="Genomic_DNA"/>
</dbReference>
<comment type="caution">
    <text evidence="2">The sequence shown here is derived from an EMBL/GenBank/DDBJ whole genome shotgun (WGS) entry which is preliminary data.</text>
</comment>
<evidence type="ECO:0000313" key="2">
    <source>
        <dbReference type="EMBL" id="KAJ6251145.1"/>
    </source>
</evidence>
<feature type="region of interest" description="Disordered" evidence="1">
    <location>
        <begin position="103"/>
        <end position="206"/>
    </location>
</feature>
<feature type="region of interest" description="Disordered" evidence="1">
    <location>
        <begin position="220"/>
        <end position="254"/>
    </location>
</feature>
<feature type="compositionally biased region" description="Basic residues" evidence="1">
    <location>
        <begin position="34"/>
        <end position="46"/>
    </location>
</feature>
<feature type="compositionally biased region" description="Basic and acidic residues" evidence="1">
    <location>
        <begin position="135"/>
        <end position="162"/>
    </location>
</feature>
<protein>
    <submittedName>
        <fullName evidence="2">Uncharacterized protein</fullName>
    </submittedName>
</protein>
<organism evidence="2 3">
    <name type="scientific">Anaeramoeba flamelloides</name>
    <dbReference type="NCBI Taxonomy" id="1746091"/>
    <lineage>
        <taxon>Eukaryota</taxon>
        <taxon>Metamonada</taxon>
        <taxon>Anaeramoebidae</taxon>
        <taxon>Anaeramoeba</taxon>
    </lineage>
</organism>
<feature type="region of interest" description="Disordered" evidence="1">
    <location>
        <begin position="1"/>
        <end position="90"/>
    </location>
</feature>
<feature type="compositionally biased region" description="Basic residues" evidence="1">
    <location>
        <begin position="220"/>
        <end position="233"/>
    </location>
</feature>
<feature type="compositionally biased region" description="Basic and acidic residues" evidence="1">
    <location>
        <begin position="173"/>
        <end position="182"/>
    </location>
</feature>
<keyword evidence="3" id="KW-1185">Reference proteome</keyword>
<feature type="compositionally biased region" description="Basic and acidic residues" evidence="1">
    <location>
        <begin position="76"/>
        <end position="90"/>
    </location>
</feature>
<reference evidence="2" key="1">
    <citation type="submission" date="2022-08" db="EMBL/GenBank/DDBJ databases">
        <title>Novel sulfate-reducing endosymbionts in the free-living metamonad Anaeramoeba.</title>
        <authorList>
            <person name="Jerlstrom-Hultqvist J."/>
            <person name="Cepicka I."/>
            <person name="Gallot-Lavallee L."/>
            <person name="Salas-Leiva D."/>
            <person name="Curtis B.A."/>
            <person name="Zahonova K."/>
            <person name="Pipaliya S."/>
            <person name="Dacks J."/>
            <person name="Roger A.J."/>
        </authorList>
    </citation>
    <scope>NUCLEOTIDE SEQUENCE</scope>
    <source>
        <strain evidence="2">Schooner1</strain>
    </source>
</reference>
<proteinExistence type="predicted"/>
<feature type="compositionally biased region" description="Basic residues" evidence="1">
    <location>
        <begin position="104"/>
        <end position="134"/>
    </location>
</feature>
<gene>
    <name evidence="2" type="ORF">M0813_15317</name>
</gene>
<feature type="compositionally biased region" description="Basic and acidic residues" evidence="1">
    <location>
        <begin position="19"/>
        <end position="29"/>
    </location>
</feature>
<name>A0ABQ8Z2X9_9EUKA</name>
<feature type="compositionally biased region" description="Basic and acidic residues" evidence="1">
    <location>
        <begin position="47"/>
        <end position="57"/>
    </location>
</feature>